<keyword evidence="2" id="KW-1185">Reference proteome</keyword>
<organism evidence="1 2">
    <name type="scientific">Rosa chinensis</name>
    <name type="common">China rose</name>
    <dbReference type="NCBI Taxonomy" id="74649"/>
    <lineage>
        <taxon>Eukaryota</taxon>
        <taxon>Viridiplantae</taxon>
        <taxon>Streptophyta</taxon>
        <taxon>Embryophyta</taxon>
        <taxon>Tracheophyta</taxon>
        <taxon>Spermatophyta</taxon>
        <taxon>Magnoliopsida</taxon>
        <taxon>eudicotyledons</taxon>
        <taxon>Gunneridae</taxon>
        <taxon>Pentapetalae</taxon>
        <taxon>rosids</taxon>
        <taxon>fabids</taxon>
        <taxon>Rosales</taxon>
        <taxon>Rosaceae</taxon>
        <taxon>Rosoideae</taxon>
        <taxon>Rosoideae incertae sedis</taxon>
        <taxon>Rosa</taxon>
    </lineage>
</organism>
<accession>A0A2P6PLD1</accession>
<comment type="caution">
    <text evidence="1">The sequence shown here is derived from an EMBL/GenBank/DDBJ whole genome shotgun (WGS) entry which is preliminary data.</text>
</comment>
<name>A0A2P6PLD1_ROSCH</name>
<evidence type="ECO:0000313" key="1">
    <source>
        <dbReference type="EMBL" id="PRQ22716.1"/>
    </source>
</evidence>
<evidence type="ECO:0000313" key="2">
    <source>
        <dbReference type="Proteomes" id="UP000238479"/>
    </source>
</evidence>
<gene>
    <name evidence="1" type="ORF">RchiOBHm_Chr6g0253331</name>
</gene>
<dbReference type="AlphaFoldDB" id="A0A2P6PLD1"/>
<proteinExistence type="predicted"/>
<sequence length="103" mass="11638">MIKELVEQIKRLEACLATEESNRAKIDRAIDSIETQVTTARDGLVSYLAQFSSIEGSTQAANNNKSIWCSSCRKYLDAQVLQQLMAKVSFSLNFWFYASSTFQ</sequence>
<dbReference type="EMBL" id="PDCK01000044">
    <property type="protein sequence ID" value="PRQ22716.1"/>
    <property type="molecule type" value="Genomic_DNA"/>
</dbReference>
<dbReference type="Proteomes" id="UP000238479">
    <property type="component" value="Chromosome 6"/>
</dbReference>
<protein>
    <submittedName>
        <fullName evidence="1">Uncharacterized protein</fullName>
    </submittedName>
</protein>
<dbReference type="Gramene" id="PRQ22716">
    <property type="protein sequence ID" value="PRQ22716"/>
    <property type="gene ID" value="RchiOBHm_Chr6g0253331"/>
</dbReference>
<reference evidence="1 2" key="1">
    <citation type="journal article" date="2018" name="Nat. Genet.">
        <title>The Rosa genome provides new insights in the design of modern roses.</title>
        <authorList>
            <person name="Bendahmane M."/>
        </authorList>
    </citation>
    <scope>NUCLEOTIDE SEQUENCE [LARGE SCALE GENOMIC DNA]</scope>
    <source>
        <strain evidence="2">cv. Old Blush</strain>
    </source>
</reference>